<dbReference type="EMBL" id="KZ454989">
    <property type="protein sequence ID" value="PKI84384.1"/>
    <property type="molecule type" value="Genomic_DNA"/>
</dbReference>
<evidence type="ECO:0000256" key="1">
    <source>
        <dbReference type="ARBA" id="ARBA00005534"/>
    </source>
</evidence>
<dbReference type="NCBIfam" id="TIGR00149">
    <property type="entry name" value="TIGR00149_YjbQ"/>
    <property type="match status" value="1"/>
</dbReference>
<dbReference type="Pfam" id="PF01894">
    <property type="entry name" value="YjbQ"/>
    <property type="match status" value="1"/>
</dbReference>
<protein>
    <submittedName>
        <fullName evidence="4">Uncharacterized protein</fullName>
    </submittedName>
</protein>
<feature type="region of interest" description="Disordered" evidence="2">
    <location>
        <begin position="179"/>
        <end position="198"/>
    </location>
</feature>
<dbReference type="STRING" id="2020962.A0A2N1JCW8"/>
<evidence type="ECO:0000313" key="5">
    <source>
        <dbReference type="Proteomes" id="UP000232875"/>
    </source>
</evidence>
<keyword evidence="3" id="KW-1133">Transmembrane helix</keyword>
<name>A0A2N1JCW8_9BASI</name>
<dbReference type="Gene3D" id="2.60.120.460">
    <property type="entry name" value="YjbQ-like"/>
    <property type="match status" value="1"/>
</dbReference>
<dbReference type="Proteomes" id="UP000232875">
    <property type="component" value="Unassembled WGS sequence"/>
</dbReference>
<dbReference type="PANTHER" id="PTHR30615">
    <property type="entry name" value="UNCHARACTERIZED PROTEIN YJBQ-RELATED"/>
    <property type="match status" value="1"/>
</dbReference>
<organism evidence="4 5">
    <name type="scientific">Malassezia vespertilionis</name>
    <dbReference type="NCBI Taxonomy" id="2020962"/>
    <lineage>
        <taxon>Eukaryota</taxon>
        <taxon>Fungi</taxon>
        <taxon>Dikarya</taxon>
        <taxon>Basidiomycota</taxon>
        <taxon>Ustilaginomycotina</taxon>
        <taxon>Malasseziomycetes</taxon>
        <taxon>Malasseziales</taxon>
        <taxon>Malasseziaceae</taxon>
        <taxon>Malassezia</taxon>
    </lineage>
</organism>
<dbReference type="InterPro" id="IPR001602">
    <property type="entry name" value="UPF0047_YjbQ-like"/>
</dbReference>
<evidence type="ECO:0000256" key="3">
    <source>
        <dbReference type="SAM" id="Phobius"/>
    </source>
</evidence>
<dbReference type="InterPro" id="IPR035917">
    <property type="entry name" value="YjbQ-like_sf"/>
</dbReference>
<sequence>MASQQDEAEEGPTLYAASPYFAADTMRRERRAEAAARRRAYGQRHPLFFGTARRIADPSLLTVLVLLLGLAYVFLPFGSLFGRYGDAARGGFFPSTIISIGAPNMPAQKTFTLGARTKGCHLVQSEVDAEVRDIMRGVKAGILTLFILHTSAALSLNENFDRDVRSDMDMALDHAVPEDLPWRHTDEGPDDSASHTKASLIGPSLTIPITDGRMNLGTWQGVYLCEFRPIPPVGEQVWCSSAPISAQQQLSFIFRLDF</sequence>
<reference evidence="4 5" key="1">
    <citation type="submission" date="2017-10" db="EMBL/GenBank/DDBJ databases">
        <title>A novel species of cold-tolerant Malassezia isolated from bats.</title>
        <authorList>
            <person name="Lorch J.M."/>
            <person name="Palmer J.M."/>
            <person name="Vanderwolf K.J."/>
            <person name="Schmidt K.Z."/>
            <person name="Verant M.L."/>
            <person name="Weller T.J."/>
            <person name="Blehert D.S."/>
        </authorList>
    </citation>
    <scope>NUCLEOTIDE SEQUENCE [LARGE SCALE GENOMIC DNA]</scope>
    <source>
        <strain evidence="4 5">NWHC:44797-103</strain>
    </source>
</reference>
<dbReference type="AlphaFoldDB" id="A0A2N1JCW8"/>
<comment type="similarity">
    <text evidence="1">Belongs to the UPF0047 family.</text>
</comment>
<gene>
    <name evidence="4" type="ORF">MVES_001603</name>
</gene>
<feature type="transmembrane region" description="Helical" evidence="3">
    <location>
        <begin position="60"/>
        <end position="81"/>
    </location>
</feature>
<keyword evidence="3" id="KW-0472">Membrane</keyword>
<dbReference type="PROSITE" id="PS01314">
    <property type="entry name" value="UPF0047"/>
    <property type="match status" value="1"/>
</dbReference>
<dbReference type="SUPFAM" id="SSF111038">
    <property type="entry name" value="YjbQ-like"/>
    <property type="match status" value="1"/>
</dbReference>
<accession>A0A2N1JCW8</accession>
<keyword evidence="3" id="KW-0812">Transmembrane</keyword>
<evidence type="ECO:0000313" key="4">
    <source>
        <dbReference type="EMBL" id="PKI84384.1"/>
    </source>
</evidence>
<proteinExistence type="inferred from homology"/>
<dbReference type="OrthoDB" id="10255963at2759"/>
<evidence type="ECO:0000256" key="2">
    <source>
        <dbReference type="SAM" id="MobiDB-lite"/>
    </source>
</evidence>
<keyword evidence="5" id="KW-1185">Reference proteome</keyword>
<dbReference type="PANTHER" id="PTHR30615:SF8">
    <property type="entry name" value="UPF0047 PROTEIN C4A8.02C"/>
    <property type="match status" value="1"/>
</dbReference>